<comment type="caution">
    <text evidence="1">The sequence shown here is derived from an EMBL/GenBank/DDBJ whole genome shotgun (WGS) entry which is preliminary data.</text>
</comment>
<reference evidence="1" key="2">
    <citation type="submission" date="2020-11" db="EMBL/GenBank/DDBJ databases">
        <authorList>
            <person name="McCartney M.A."/>
            <person name="Auch B."/>
            <person name="Kono T."/>
            <person name="Mallez S."/>
            <person name="Becker A."/>
            <person name="Gohl D.M."/>
            <person name="Silverstein K.A.T."/>
            <person name="Koren S."/>
            <person name="Bechman K.B."/>
            <person name="Herman A."/>
            <person name="Abrahante J.E."/>
            <person name="Garbe J."/>
        </authorList>
    </citation>
    <scope>NUCLEOTIDE SEQUENCE</scope>
    <source>
        <strain evidence="1">Duluth1</strain>
        <tissue evidence="1">Whole animal</tissue>
    </source>
</reference>
<keyword evidence="2" id="KW-1185">Reference proteome</keyword>
<gene>
    <name evidence="1" type="ORF">DPMN_053557</name>
</gene>
<evidence type="ECO:0000313" key="2">
    <source>
        <dbReference type="Proteomes" id="UP000828390"/>
    </source>
</evidence>
<organism evidence="1 2">
    <name type="scientific">Dreissena polymorpha</name>
    <name type="common">Zebra mussel</name>
    <name type="synonym">Mytilus polymorpha</name>
    <dbReference type="NCBI Taxonomy" id="45954"/>
    <lineage>
        <taxon>Eukaryota</taxon>
        <taxon>Metazoa</taxon>
        <taxon>Spiralia</taxon>
        <taxon>Lophotrochozoa</taxon>
        <taxon>Mollusca</taxon>
        <taxon>Bivalvia</taxon>
        <taxon>Autobranchia</taxon>
        <taxon>Heteroconchia</taxon>
        <taxon>Euheterodonta</taxon>
        <taxon>Imparidentia</taxon>
        <taxon>Neoheterodontei</taxon>
        <taxon>Myida</taxon>
        <taxon>Dreissenoidea</taxon>
        <taxon>Dreissenidae</taxon>
        <taxon>Dreissena</taxon>
    </lineage>
</organism>
<dbReference type="EMBL" id="JAIWYP010000012">
    <property type="protein sequence ID" value="KAH3727618.1"/>
    <property type="molecule type" value="Genomic_DNA"/>
</dbReference>
<reference evidence="1" key="1">
    <citation type="journal article" date="2019" name="bioRxiv">
        <title>The Genome of the Zebra Mussel, Dreissena polymorpha: A Resource for Invasive Species Research.</title>
        <authorList>
            <person name="McCartney M.A."/>
            <person name="Auch B."/>
            <person name="Kono T."/>
            <person name="Mallez S."/>
            <person name="Zhang Y."/>
            <person name="Obille A."/>
            <person name="Becker A."/>
            <person name="Abrahante J.E."/>
            <person name="Garbe J."/>
            <person name="Badalamenti J.P."/>
            <person name="Herman A."/>
            <person name="Mangelson H."/>
            <person name="Liachko I."/>
            <person name="Sullivan S."/>
            <person name="Sone E.D."/>
            <person name="Koren S."/>
            <person name="Silverstein K.A.T."/>
            <person name="Beckman K.B."/>
            <person name="Gohl D.M."/>
        </authorList>
    </citation>
    <scope>NUCLEOTIDE SEQUENCE</scope>
    <source>
        <strain evidence="1">Duluth1</strain>
        <tissue evidence="1">Whole animal</tissue>
    </source>
</reference>
<evidence type="ECO:0000313" key="1">
    <source>
        <dbReference type="EMBL" id="KAH3727618.1"/>
    </source>
</evidence>
<protein>
    <submittedName>
        <fullName evidence="1">Uncharacterized protein</fullName>
    </submittedName>
</protein>
<dbReference type="Proteomes" id="UP000828390">
    <property type="component" value="Unassembled WGS sequence"/>
</dbReference>
<name>A0A9D4HSB5_DREPO</name>
<accession>A0A9D4HSB5</accession>
<dbReference type="AlphaFoldDB" id="A0A9D4HSB5"/>
<sequence length="95" mass="11089">MEENGLKHILEAVYGENAIVHIVTRNAVQSHGTIFLLKSAYTASLQPKCPRKIQTFRYYWIMPRICTVPFLGTKRRKQMIHTRGAHIIFEQNLYT</sequence>
<proteinExistence type="predicted"/>